<dbReference type="EMBL" id="MJIE01000001">
    <property type="protein sequence ID" value="OLR55874.1"/>
    <property type="molecule type" value="Genomic_DNA"/>
</dbReference>
<reference evidence="4 5" key="1">
    <citation type="journal article" date="2016" name="Appl. Environ. Microbiol.">
        <title>Function and Phylogeny of Bacterial Butyryl Coenzyme A:Acetate Transferases and Their Diversity in the Proximal Colon of Swine.</title>
        <authorList>
            <person name="Trachsel J."/>
            <person name="Bayles D.O."/>
            <person name="Looft T."/>
            <person name="Levine U.Y."/>
            <person name="Allen H.K."/>
        </authorList>
    </citation>
    <scope>NUCLEOTIDE SEQUENCE [LARGE SCALE GENOMIC DNA]</scope>
    <source>
        <strain evidence="4 5">68-3-10</strain>
    </source>
</reference>
<keyword evidence="5" id="KW-1185">Reference proteome</keyword>
<dbReference type="GO" id="GO:0016832">
    <property type="term" value="F:aldehyde-lyase activity"/>
    <property type="evidence" value="ECO:0007669"/>
    <property type="project" value="TreeGrafter"/>
</dbReference>
<sequence>MILKDEREGREFLVEYGRRLLETGLVQGTWGNLSVRLDDRLMICTPSGLDYERVTPEDMVLVEIETLDWQGAQKPTSEKALHGGIYASRPEVGAVIHTHSKYCSIFAAAEMPLEVEDPELAGDIGRGLKIARYGLAGTKKLTRNTLAALGSASGCIMSHHGMICCGADIADCYDKCCKIEEAARRYIDSRL</sequence>
<dbReference type="PANTHER" id="PTHR22789">
    <property type="entry name" value="FUCULOSE PHOSPHATE ALDOLASE"/>
    <property type="match status" value="1"/>
</dbReference>
<dbReference type="InterPro" id="IPR036409">
    <property type="entry name" value="Aldolase_II/adducin_N_sf"/>
</dbReference>
<dbReference type="OrthoDB" id="9794581at2"/>
<dbReference type="AlphaFoldDB" id="A0A1Q9JI87"/>
<proteinExistence type="predicted"/>
<name>A0A1Q9JI87_9FIRM</name>
<dbReference type="Pfam" id="PF00596">
    <property type="entry name" value="Aldolase_II"/>
    <property type="match status" value="1"/>
</dbReference>
<dbReference type="RefSeq" id="WP_075712932.1">
    <property type="nucleotide sequence ID" value="NZ_MJIE01000001.1"/>
</dbReference>
<evidence type="ECO:0000313" key="5">
    <source>
        <dbReference type="Proteomes" id="UP000187404"/>
    </source>
</evidence>
<protein>
    <recommendedName>
        <fullName evidence="3">Class II aldolase/adducin N-terminal domain-containing protein</fullName>
    </recommendedName>
</protein>
<evidence type="ECO:0000256" key="1">
    <source>
        <dbReference type="ARBA" id="ARBA00022723"/>
    </source>
</evidence>
<accession>A0A1Q9JI87</accession>
<dbReference type="GO" id="GO:0019323">
    <property type="term" value="P:pentose catabolic process"/>
    <property type="evidence" value="ECO:0007669"/>
    <property type="project" value="TreeGrafter"/>
</dbReference>
<dbReference type="Proteomes" id="UP000187404">
    <property type="component" value="Unassembled WGS sequence"/>
</dbReference>
<dbReference type="InterPro" id="IPR050197">
    <property type="entry name" value="Aldolase_class_II_sugar_metab"/>
</dbReference>
<dbReference type="GO" id="GO:0046872">
    <property type="term" value="F:metal ion binding"/>
    <property type="evidence" value="ECO:0007669"/>
    <property type="project" value="UniProtKB-KW"/>
</dbReference>
<keyword evidence="1" id="KW-0479">Metal-binding</keyword>
<dbReference type="SUPFAM" id="SSF53639">
    <property type="entry name" value="AraD/HMP-PK domain-like"/>
    <property type="match status" value="1"/>
</dbReference>
<dbReference type="InterPro" id="IPR001303">
    <property type="entry name" value="Aldolase_II/adducin_N"/>
</dbReference>
<dbReference type="Gene3D" id="3.40.225.10">
    <property type="entry name" value="Class II aldolase/adducin N-terminal domain"/>
    <property type="match status" value="1"/>
</dbReference>
<dbReference type="SMART" id="SM01007">
    <property type="entry name" value="Aldolase_II"/>
    <property type="match status" value="1"/>
</dbReference>
<feature type="domain" description="Class II aldolase/adducin N-terminal" evidence="3">
    <location>
        <begin position="11"/>
        <end position="187"/>
    </location>
</feature>
<dbReference type="STRING" id="1261640.BHK98_07255"/>
<evidence type="ECO:0000256" key="2">
    <source>
        <dbReference type="ARBA" id="ARBA00023239"/>
    </source>
</evidence>
<dbReference type="GO" id="GO:0005829">
    <property type="term" value="C:cytosol"/>
    <property type="evidence" value="ECO:0007669"/>
    <property type="project" value="TreeGrafter"/>
</dbReference>
<keyword evidence="2" id="KW-0456">Lyase</keyword>
<dbReference type="PANTHER" id="PTHR22789:SF0">
    <property type="entry name" value="3-OXO-TETRONATE 4-PHOSPHATE DECARBOXYLASE-RELATED"/>
    <property type="match status" value="1"/>
</dbReference>
<evidence type="ECO:0000259" key="3">
    <source>
        <dbReference type="SMART" id="SM01007"/>
    </source>
</evidence>
<comment type="caution">
    <text evidence="4">The sequence shown here is derived from an EMBL/GenBank/DDBJ whole genome shotgun (WGS) entry which is preliminary data.</text>
</comment>
<organism evidence="4 5">
    <name type="scientific">Hornefia porci</name>
    <dbReference type="NCBI Taxonomy" id="2652292"/>
    <lineage>
        <taxon>Bacteria</taxon>
        <taxon>Bacillati</taxon>
        <taxon>Bacillota</taxon>
        <taxon>Clostridia</taxon>
        <taxon>Peptostreptococcales</taxon>
        <taxon>Anaerovoracaceae</taxon>
        <taxon>Hornefia</taxon>
    </lineage>
</organism>
<evidence type="ECO:0000313" key="4">
    <source>
        <dbReference type="EMBL" id="OLR55874.1"/>
    </source>
</evidence>
<gene>
    <name evidence="4" type="ORF">BHK98_07255</name>
</gene>